<keyword evidence="4 8" id="KW-0677">Repeat</keyword>
<feature type="binding site" evidence="8">
    <location>
        <position position="367"/>
    </location>
    <ligand>
        <name>[4Fe-4S] cluster</name>
        <dbReference type="ChEBI" id="CHEBI:49883"/>
        <label>1</label>
    </ligand>
</feature>
<dbReference type="GO" id="GO:0005886">
    <property type="term" value="C:plasma membrane"/>
    <property type="evidence" value="ECO:0007669"/>
    <property type="project" value="UniProtKB-SubCell"/>
</dbReference>
<dbReference type="AlphaFoldDB" id="A0A3P7NXB6"/>
<dbReference type="InterPro" id="IPR010208">
    <property type="entry name" value="Ion_transpt_RnfC/RsxC"/>
</dbReference>
<keyword evidence="6 8" id="KW-0408">Iron</keyword>
<keyword evidence="8" id="KW-1003">Cell membrane</keyword>
<dbReference type="NCBIfam" id="NF003454">
    <property type="entry name" value="PRK05035.1"/>
    <property type="match status" value="1"/>
</dbReference>
<keyword evidence="8" id="KW-1278">Translocase</keyword>
<dbReference type="HAMAP" id="MF_00461">
    <property type="entry name" value="RsxC_RnfC"/>
    <property type="match status" value="1"/>
</dbReference>
<feature type="binding site" evidence="8">
    <location>
        <position position="412"/>
    </location>
    <ligand>
        <name>[4Fe-4S] cluster</name>
        <dbReference type="ChEBI" id="CHEBI:49883"/>
        <label>2</label>
    </ligand>
</feature>
<comment type="function">
    <text evidence="8">Part of a membrane-bound complex that couples electron transfer with translocation of ions across the membrane.</text>
</comment>
<dbReference type="Pfam" id="PF12838">
    <property type="entry name" value="Fer4_7"/>
    <property type="match status" value="1"/>
</dbReference>
<evidence type="ECO:0000313" key="11">
    <source>
        <dbReference type="EMBL" id="VDN45950.1"/>
    </source>
</evidence>
<keyword evidence="2 8" id="KW-0004">4Fe-4S</keyword>
<dbReference type="InterPro" id="IPR017900">
    <property type="entry name" value="4Fe4S_Fe_S_CS"/>
</dbReference>
<dbReference type="Gene3D" id="3.40.50.11540">
    <property type="entry name" value="NADH-ubiquinone oxidoreductase 51kDa subunit"/>
    <property type="match status" value="1"/>
</dbReference>
<evidence type="ECO:0000256" key="8">
    <source>
        <dbReference type="HAMAP-Rule" id="MF_00461"/>
    </source>
</evidence>
<dbReference type="EMBL" id="LR130778">
    <property type="protein sequence ID" value="VDN45950.1"/>
    <property type="molecule type" value="Genomic_DNA"/>
</dbReference>
<dbReference type="Pfam" id="PF01512">
    <property type="entry name" value="Complex1_51K"/>
    <property type="match status" value="1"/>
</dbReference>
<feature type="region of interest" description="Disordered" evidence="9">
    <location>
        <begin position="1"/>
        <end position="20"/>
    </location>
</feature>
<evidence type="ECO:0000256" key="5">
    <source>
        <dbReference type="ARBA" id="ARBA00022982"/>
    </source>
</evidence>
<evidence type="ECO:0000256" key="7">
    <source>
        <dbReference type="ARBA" id="ARBA00023014"/>
    </source>
</evidence>
<evidence type="ECO:0000256" key="1">
    <source>
        <dbReference type="ARBA" id="ARBA00022448"/>
    </source>
</evidence>
<dbReference type="GO" id="GO:0051539">
    <property type="term" value="F:4 iron, 4 sulfur cluster binding"/>
    <property type="evidence" value="ECO:0007669"/>
    <property type="project" value="UniProtKB-KW"/>
</dbReference>
<feature type="domain" description="4Fe-4S ferredoxin-type" evidence="10">
    <location>
        <begin position="396"/>
        <end position="426"/>
    </location>
</feature>
<gene>
    <name evidence="8 11" type="primary">rnfC</name>
    <name evidence="11" type="ORF">PATL70BA_0110</name>
</gene>
<evidence type="ECO:0000259" key="10">
    <source>
        <dbReference type="PROSITE" id="PS51379"/>
    </source>
</evidence>
<feature type="domain" description="4Fe-4S ferredoxin-type" evidence="10">
    <location>
        <begin position="358"/>
        <end position="387"/>
    </location>
</feature>
<keyword evidence="5 8" id="KW-0249">Electron transport</keyword>
<evidence type="ECO:0000256" key="3">
    <source>
        <dbReference type="ARBA" id="ARBA00022723"/>
    </source>
</evidence>
<dbReference type="RefSeq" id="WP_125135536.1">
    <property type="nucleotide sequence ID" value="NZ_LR130778.1"/>
</dbReference>
<dbReference type="InterPro" id="IPR026902">
    <property type="entry name" value="RnfC_N"/>
</dbReference>
<dbReference type="InterPro" id="IPR037225">
    <property type="entry name" value="Nuo51_FMN-bd_sf"/>
</dbReference>
<organism evidence="11 12">
    <name type="scientific">Petrocella atlantisensis</name>
    <dbReference type="NCBI Taxonomy" id="2173034"/>
    <lineage>
        <taxon>Bacteria</taxon>
        <taxon>Bacillati</taxon>
        <taxon>Bacillota</taxon>
        <taxon>Clostridia</taxon>
        <taxon>Lachnospirales</taxon>
        <taxon>Vallitaleaceae</taxon>
        <taxon>Petrocella</taxon>
    </lineage>
</organism>
<feature type="binding site" evidence="8">
    <location>
        <position position="377"/>
    </location>
    <ligand>
        <name>[4Fe-4S] cluster</name>
        <dbReference type="ChEBI" id="CHEBI:49883"/>
        <label>2</label>
    </ligand>
</feature>
<name>A0A3P7NXB6_9FIRM</name>
<dbReference type="PANTHER" id="PTHR43034">
    <property type="entry name" value="ION-TRANSLOCATING OXIDOREDUCTASE COMPLEX SUBUNIT C"/>
    <property type="match status" value="1"/>
</dbReference>
<evidence type="ECO:0000256" key="2">
    <source>
        <dbReference type="ARBA" id="ARBA00022485"/>
    </source>
</evidence>
<keyword evidence="3 8" id="KW-0479">Metal-binding</keyword>
<keyword evidence="8" id="KW-0472">Membrane</keyword>
<comment type="similarity">
    <text evidence="8">Belongs to the 4Fe4S bacterial-type ferredoxin family. RnfC subfamily.</text>
</comment>
<sequence>MAAFTFKRGIHPPDHKESTNQKPIKILKPIGDLVFPMAQHIGAPCEPIVKKGDRVLLGQKIADSEAFVSSPIFSSVSGTVKSIEEVGHPNGFKCKGIIIENDHLYEDHPSLNQSHDYTNMTNEEILAIIKNAGIVGMGGATFPTHIKLAPPPDKKIDFIILNGAECEPYLTSDHRIMLEETDRLIAGLKVLLSMFKEAKGIIGIESNKPDAIKKVTEAAKNEPRIEVITLHTKYPQGAEKQLIYAATKREVPPGKLPFEVGCIVQNVDTIVAIHRAVDRGRPLTRRIVTVTGDAIKEPQNFKVRLGTSYKELIEAAGGFVEEPAKIISGGPMMGFAMYSMDVPIIKGSSSILCLTKKAIATEDESNCMRCGKCVIACPMGLMPFELNKFALAQVEEEFEAYKGMDCMECGACSYVCPSKRHLLQSFRTTKKNILTNRRKS</sequence>
<reference evidence="11 12" key="1">
    <citation type="submission" date="2018-09" db="EMBL/GenBank/DDBJ databases">
        <authorList>
            <person name="Postec A."/>
        </authorList>
    </citation>
    <scope>NUCLEOTIDE SEQUENCE [LARGE SCALE GENOMIC DNA]</scope>
    <source>
        <strain evidence="11">70B-A</strain>
    </source>
</reference>
<keyword evidence="11" id="KW-0560">Oxidoreductase</keyword>
<dbReference type="Gene3D" id="3.30.70.20">
    <property type="match status" value="1"/>
</dbReference>
<accession>A0A3P7NXB6</accession>
<dbReference type="EC" id="7.-.-.-" evidence="8"/>
<dbReference type="GO" id="GO:0016491">
    <property type="term" value="F:oxidoreductase activity"/>
    <property type="evidence" value="ECO:0007669"/>
    <property type="project" value="UniProtKB-KW"/>
</dbReference>
<feature type="binding site" evidence="8">
    <location>
        <position position="416"/>
    </location>
    <ligand>
        <name>[4Fe-4S] cluster</name>
        <dbReference type="ChEBI" id="CHEBI:49883"/>
        <label>1</label>
    </ligand>
</feature>
<feature type="binding site" evidence="8">
    <location>
        <position position="406"/>
    </location>
    <ligand>
        <name>[4Fe-4S] cluster</name>
        <dbReference type="ChEBI" id="CHEBI:49883"/>
        <label>2</label>
    </ligand>
</feature>
<comment type="subcellular location">
    <subcellularLocation>
        <location evidence="8">Cell membrane</location>
        <topology evidence="8">Peripheral membrane protein</topology>
    </subcellularLocation>
</comment>
<dbReference type="InterPro" id="IPR011538">
    <property type="entry name" value="Nuo51_FMN-bd"/>
</dbReference>
<keyword evidence="1 8" id="KW-0813">Transport</keyword>
<dbReference type="SUPFAM" id="SSF46548">
    <property type="entry name" value="alpha-helical ferredoxin"/>
    <property type="match status" value="1"/>
</dbReference>
<dbReference type="GO" id="GO:0009055">
    <property type="term" value="F:electron transfer activity"/>
    <property type="evidence" value="ECO:0007669"/>
    <property type="project" value="InterPro"/>
</dbReference>
<dbReference type="SUPFAM" id="SSF142019">
    <property type="entry name" value="Nqo1 FMN-binding domain-like"/>
    <property type="match status" value="1"/>
</dbReference>
<feature type="binding site" evidence="8">
    <location>
        <position position="370"/>
    </location>
    <ligand>
        <name>[4Fe-4S] cluster</name>
        <dbReference type="ChEBI" id="CHEBI:49883"/>
        <label>1</label>
    </ligand>
</feature>
<comment type="subunit">
    <text evidence="8">The complex is composed of six subunits: RnfA, RnfB, RnfC, RnfD, RnfE and RnfG.</text>
</comment>
<dbReference type="NCBIfam" id="TIGR01945">
    <property type="entry name" value="rnfC"/>
    <property type="match status" value="1"/>
</dbReference>
<dbReference type="Gene3D" id="3.10.20.600">
    <property type="match status" value="1"/>
</dbReference>
<dbReference type="InterPro" id="IPR017896">
    <property type="entry name" value="4Fe4S_Fe-S-bd"/>
</dbReference>
<evidence type="ECO:0000256" key="6">
    <source>
        <dbReference type="ARBA" id="ARBA00023004"/>
    </source>
</evidence>
<keyword evidence="12" id="KW-1185">Reference proteome</keyword>
<keyword evidence="7 8" id="KW-0411">Iron-sulfur</keyword>
<evidence type="ECO:0000313" key="12">
    <source>
        <dbReference type="Proteomes" id="UP000279029"/>
    </source>
</evidence>
<comment type="cofactor">
    <cofactor evidence="8">
        <name>[4Fe-4S] cluster</name>
        <dbReference type="ChEBI" id="CHEBI:49883"/>
    </cofactor>
    <text evidence="8">Binds 2 [4Fe-4S] clusters per subunit.</text>
</comment>
<dbReference type="PROSITE" id="PS51379">
    <property type="entry name" value="4FE4S_FER_2"/>
    <property type="match status" value="2"/>
</dbReference>
<dbReference type="PANTHER" id="PTHR43034:SF2">
    <property type="entry name" value="ION-TRANSLOCATING OXIDOREDUCTASE COMPLEX SUBUNIT C"/>
    <property type="match status" value="1"/>
</dbReference>
<dbReference type="GO" id="GO:0022900">
    <property type="term" value="P:electron transport chain"/>
    <property type="evidence" value="ECO:0007669"/>
    <property type="project" value="UniProtKB-UniRule"/>
</dbReference>
<protein>
    <recommendedName>
        <fullName evidence="8">Ion-translocating oxidoreductase complex subunit C</fullName>
        <ecNumber evidence="8">7.-.-.-</ecNumber>
    </recommendedName>
    <alternativeName>
        <fullName evidence="8">Rnf electron transport complex subunit C</fullName>
    </alternativeName>
</protein>
<dbReference type="OrthoDB" id="9767754at2"/>
<dbReference type="KEGG" id="cbar:PATL70BA_0110"/>
<feature type="binding site" evidence="8">
    <location>
        <position position="373"/>
    </location>
    <ligand>
        <name>[4Fe-4S] cluster</name>
        <dbReference type="ChEBI" id="CHEBI:49883"/>
        <label>1</label>
    </ligand>
</feature>
<dbReference type="InterPro" id="IPR019554">
    <property type="entry name" value="Soluble_ligand-bd"/>
</dbReference>
<dbReference type="Pfam" id="PF10531">
    <property type="entry name" value="SLBB"/>
    <property type="match status" value="1"/>
</dbReference>
<feature type="binding site" evidence="8">
    <location>
        <position position="409"/>
    </location>
    <ligand>
        <name>[4Fe-4S] cluster</name>
        <dbReference type="ChEBI" id="CHEBI:49883"/>
        <label>2</label>
    </ligand>
</feature>
<dbReference type="GO" id="GO:0046872">
    <property type="term" value="F:metal ion binding"/>
    <property type="evidence" value="ECO:0007669"/>
    <property type="project" value="UniProtKB-KW"/>
</dbReference>
<dbReference type="PROSITE" id="PS00198">
    <property type="entry name" value="4FE4S_FER_1"/>
    <property type="match status" value="2"/>
</dbReference>
<evidence type="ECO:0000256" key="4">
    <source>
        <dbReference type="ARBA" id="ARBA00022737"/>
    </source>
</evidence>
<proteinExistence type="inferred from homology"/>
<dbReference type="Pfam" id="PF13375">
    <property type="entry name" value="RnfC_N"/>
    <property type="match status" value="1"/>
</dbReference>
<evidence type="ECO:0000256" key="9">
    <source>
        <dbReference type="SAM" id="MobiDB-lite"/>
    </source>
</evidence>
<dbReference type="Proteomes" id="UP000279029">
    <property type="component" value="Chromosome"/>
</dbReference>